<organism evidence="8 9">
    <name type="scientific">Umbelopsis vinacea</name>
    <dbReference type="NCBI Taxonomy" id="44442"/>
    <lineage>
        <taxon>Eukaryota</taxon>
        <taxon>Fungi</taxon>
        <taxon>Fungi incertae sedis</taxon>
        <taxon>Mucoromycota</taxon>
        <taxon>Mucoromycotina</taxon>
        <taxon>Umbelopsidomycetes</taxon>
        <taxon>Umbelopsidales</taxon>
        <taxon>Umbelopsidaceae</taxon>
        <taxon>Umbelopsis</taxon>
    </lineage>
</organism>
<dbReference type="AlphaFoldDB" id="A0A8H7PZA8"/>
<evidence type="ECO:0000259" key="7">
    <source>
        <dbReference type="PROSITE" id="PS50202"/>
    </source>
</evidence>
<dbReference type="SUPFAM" id="SSF49354">
    <property type="entry name" value="PapD-like"/>
    <property type="match status" value="1"/>
</dbReference>
<keyword evidence="5" id="KW-0472">Membrane</keyword>
<dbReference type="InterPro" id="IPR008962">
    <property type="entry name" value="PapD-like_sf"/>
</dbReference>
<dbReference type="EMBL" id="JAEPRA010000007">
    <property type="protein sequence ID" value="KAG2182891.1"/>
    <property type="molecule type" value="Genomic_DNA"/>
</dbReference>
<accession>A0A8H7PZA8</accession>
<dbReference type="GO" id="GO:0005886">
    <property type="term" value="C:plasma membrane"/>
    <property type="evidence" value="ECO:0007669"/>
    <property type="project" value="TreeGrafter"/>
</dbReference>
<evidence type="ECO:0000313" key="8">
    <source>
        <dbReference type="EMBL" id="KAG2182891.1"/>
    </source>
</evidence>
<keyword evidence="3" id="KW-0812">Transmembrane</keyword>
<feature type="compositionally biased region" description="Pro residues" evidence="6">
    <location>
        <begin position="141"/>
        <end position="156"/>
    </location>
</feature>
<comment type="caution">
    <text evidence="8">The sequence shown here is derived from an EMBL/GenBank/DDBJ whole genome shotgun (WGS) entry which is preliminary data.</text>
</comment>
<dbReference type="PANTHER" id="PTHR10809:SF6">
    <property type="entry name" value="AT11025P-RELATED"/>
    <property type="match status" value="1"/>
</dbReference>
<proteinExistence type="inferred from homology"/>
<dbReference type="PANTHER" id="PTHR10809">
    <property type="entry name" value="VESICLE-ASSOCIATED MEMBRANE PROTEIN-ASSOCIATED PROTEIN"/>
    <property type="match status" value="1"/>
</dbReference>
<protein>
    <recommendedName>
        <fullName evidence="7">MSP domain-containing protein</fullName>
    </recommendedName>
</protein>
<keyword evidence="9" id="KW-1185">Reference proteome</keyword>
<reference evidence="8" key="1">
    <citation type="submission" date="2020-12" db="EMBL/GenBank/DDBJ databases">
        <title>Metabolic potential, ecology and presence of endohyphal bacteria is reflected in genomic diversity of Mucoromycotina.</title>
        <authorList>
            <person name="Muszewska A."/>
            <person name="Okrasinska A."/>
            <person name="Steczkiewicz K."/>
            <person name="Drgas O."/>
            <person name="Orlowska M."/>
            <person name="Perlinska-Lenart U."/>
            <person name="Aleksandrzak-Piekarczyk T."/>
            <person name="Szatraj K."/>
            <person name="Zielenkiewicz U."/>
            <person name="Pilsyk S."/>
            <person name="Malc E."/>
            <person name="Mieczkowski P."/>
            <person name="Kruszewska J.S."/>
            <person name="Biernat P."/>
            <person name="Pawlowska J."/>
        </authorList>
    </citation>
    <scope>NUCLEOTIDE SEQUENCE</scope>
    <source>
        <strain evidence="8">WA0000051536</strain>
    </source>
</reference>
<evidence type="ECO:0000256" key="4">
    <source>
        <dbReference type="ARBA" id="ARBA00022989"/>
    </source>
</evidence>
<dbReference type="Pfam" id="PF00635">
    <property type="entry name" value="Motile_Sperm"/>
    <property type="match status" value="1"/>
</dbReference>
<evidence type="ECO:0000256" key="5">
    <source>
        <dbReference type="ARBA" id="ARBA00023136"/>
    </source>
</evidence>
<dbReference type="PROSITE" id="PS50202">
    <property type="entry name" value="MSP"/>
    <property type="match status" value="1"/>
</dbReference>
<sequence>MANKHSPVIRISPPEFQFYPLRQGPGFTARLHVKNLIEHSVAFKFKTNAPTRYSVKPVLAVLHPGDAIETYVRSETPISDQDKFLIQSVPLTEEESDLEMTSAEWKALDKRRITDNFINCVMMRGLRPRVQSIESRSSSPPVSPRLSPIPPSPSPSPSTHRRSVRQPDQKEAFPTFKVSVC</sequence>
<feature type="compositionally biased region" description="Low complexity" evidence="6">
    <location>
        <begin position="130"/>
        <end position="140"/>
    </location>
</feature>
<gene>
    <name evidence="8" type="ORF">INT44_005872</name>
</gene>
<dbReference type="InterPro" id="IPR013783">
    <property type="entry name" value="Ig-like_fold"/>
</dbReference>
<dbReference type="InterPro" id="IPR016763">
    <property type="entry name" value="VAP"/>
</dbReference>
<name>A0A8H7PZA8_9FUNG</name>
<keyword evidence="4" id="KW-1133">Transmembrane helix</keyword>
<evidence type="ECO:0000256" key="6">
    <source>
        <dbReference type="SAM" id="MobiDB-lite"/>
    </source>
</evidence>
<feature type="domain" description="MSP" evidence="7">
    <location>
        <begin position="8"/>
        <end position="123"/>
    </location>
</feature>
<evidence type="ECO:0000256" key="1">
    <source>
        <dbReference type="ARBA" id="ARBA00004211"/>
    </source>
</evidence>
<dbReference type="GO" id="GO:0061817">
    <property type="term" value="P:endoplasmic reticulum-plasma membrane tethering"/>
    <property type="evidence" value="ECO:0007669"/>
    <property type="project" value="TreeGrafter"/>
</dbReference>
<dbReference type="Proteomes" id="UP000612746">
    <property type="component" value="Unassembled WGS sequence"/>
</dbReference>
<evidence type="ECO:0000313" key="9">
    <source>
        <dbReference type="Proteomes" id="UP000612746"/>
    </source>
</evidence>
<comment type="similarity">
    <text evidence="2">Belongs to the VAMP-associated protein (VAP) (TC 9.B.17) family.</text>
</comment>
<dbReference type="OrthoDB" id="75724at2759"/>
<feature type="region of interest" description="Disordered" evidence="6">
    <location>
        <begin position="130"/>
        <end position="181"/>
    </location>
</feature>
<dbReference type="Gene3D" id="2.60.40.10">
    <property type="entry name" value="Immunoglobulins"/>
    <property type="match status" value="1"/>
</dbReference>
<dbReference type="InterPro" id="IPR000535">
    <property type="entry name" value="MSP_dom"/>
</dbReference>
<dbReference type="GO" id="GO:0090158">
    <property type="term" value="P:endoplasmic reticulum membrane organization"/>
    <property type="evidence" value="ECO:0007669"/>
    <property type="project" value="TreeGrafter"/>
</dbReference>
<dbReference type="GO" id="GO:0005789">
    <property type="term" value="C:endoplasmic reticulum membrane"/>
    <property type="evidence" value="ECO:0007669"/>
    <property type="project" value="InterPro"/>
</dbReference>
<comment type="subcellular location">
    <subcellularLocation>
        <location evidence="1">Membrane</location>
        <topology evidence="1">Single-pass type IV membrane protein</topology>
    </subcellularLocation>
</comment>
<evidence type="ECO:0000256" key="3">
    <source>
        <dbReference type="ARBA" id="ARBA00022692"/>
    </source>
</evidence>
<evidence type="ECO:0000256" key="2">
    <source>
        <dbReference type="ARBA" id="ARBA00008932"/>
    </source>
</evidence>